<evidence type="ECO:0000259" key="1">
    <source>
        <dbReference type="Pfam" id="PF00085"/>
    </source>
</evidence>
<gene>
    <name evidence="2" type="ORF">GJU80_12355</name>
</gene>
<accession>A0A7X2H0B9</accession>
<evidence type="ECO:0000313" key="3">
    <source>
        <dbReference type="Proteomes" id="UP000486297"/>
    </source>
</evidence>
<reference evidence="2" key="1">
    <citation type="journal article" name="Emerg. Infect. Dis.">
        <title>Two cases of a newly characterized neisseria species.</title>
        <authorList>
            <person name="Mustapha M."/>
            <person name="Lemos A.P.S."/>
            <person name="Harrison L.H."/>
            <person name="Vantyne D."/>
            <person name="Sacchi C.T."/>
        </authorList>
    </citation>
    <scope>NUCLEOTIDE SEQUENCE</scope>
    <source>
        <strain evidence="2">N.95.16</strain>
    </source>
</reference>
<dbReference type="AlphaFoldDB" id="A0A7X2H0B9"/>
<feature type="domain" description="Thioredoxin" evidence="1">
    <location>
        <begin position="13"/>
        <end position="98"/>
    </location>
</feature>
<dbReference type="Proteomes" id="UP000486297">
    <property type="component" value="Unassembled WGS sequence"/>
</dbReference>
<protein>
    <submittedName>
        <fullName evidence="2">Thioredoxin</fullName>
    </submittedName>
</protein>
<dbReference type="RefSeq" id="WP_095502021.1">
    <property type="nucleotide sequence ID" value="NZ_WJXO01000002.1"/>
</dbReference>
<dbReference type="Gene3D" id="3.40.30.10">
    <property type="entry name" value="Glutaredoxin"/>
    <property type="match status" value="1"/>
</dbReference>
<evidence type="ECO:0000313" key="2">
    <source>
        <dbReference type="EMBL" id="MRN39245.1"/>
    </source>
</evidence>
<proteinExistence type="predicted"/>
<sequence>MNTYPLAQTLEIIANAPEALLYLSATNCGVCHAIKPRVQTLAEKHALTALEINLSEQTEAAAVFEVLTIPAVLLYAHGKEYHRQARFIDLQALEQQIKQPPLEHTDYAEIFK</sequence>
<dbReference type="InterPro" id="IPR036249">
    <property type="entry name" value="Thioredoxin-like_sf"/>
</dbReference>
<dbReference type="EMBL" id="WJXO01000002">
    <property type="protein sequence ID" value="MRN39245.1"/>
    <property type="molecule type" value="Genomic_DNA"/>
</dbReference>
<dbReference type="InterPro" id="IPR013766">
    <property type="entry name" value="Thioredoxin_domain"/>
</dbReference>
<comment type="caution">
    <text evidence="2">The sequence shown here is derived from an EMBL/GenBank/DDBJ whole genome shotgun (WGS) entry which is preliminary data.</text>
</comment>
<dbReference type="CDD" id="cd02947">
    <property type="entry name" value="TRX_family"/>
    <property type="match status" value="1"/>
</dbReference>
<dbReference type="SUPFAM" id="SSF52833">
    <property type="entry name" value="Thioredoxin-like"/>
    <property type="match status" value="1"/>
</dbReference>
<name>A0A7X2H0B9_9NEIS</name>
<organism evidence="2 3">
    <name type="scientific">Neisseria brasiliensis</name>
    <dbReference type="NCBI Taxonomy" id="2666100"/>
    <lineage>
        <taxon>Bacteria</taxon>
        <taxon>Pseudomonadati</taxon>
        <taxon>Pseudomonadota</taxon>
        <taxon>Betaproteobacteria</taxon>
        <taxon>Neisseriales</taxon>
        <taxon>Neisseriaceae</taxon>
        <taxon>Neisseria</taxon>
    </lineage>
</organism>
<keyword evidence="3" id="KW-1185">Reference proteome</keyword>
<dbReference type="Pfam" id="PF00085">
    <property type="entry name" value="Thioredoxin"/>
    <property type="match status" value="1"/>
</dbReference>